<organism evidence="9 10">
    <name type="scientific">Mycoemilia scoparia</name>
    <dbReference type="NCBI Taxonomy" id="417184"/>
    <lineage>
        <taxon>Eukaryota</taxon>
        <taxon>Fungi</taxon>
        <taxon>Fungi incertae sedis</taxon>
        <taxon>Zoopagomycota</taxon>
        <taxon>Kickxellomycotina</taxon>
        <taxon>Kickxellomycetes</taxon>
        <taxon>Kickxellales</taxon>
        <taxon>Kickxellaceae</taxon>
        <taxon>Mycoemilia</taxon>
    </lineage>
</organism>
<evidence type="ECO:0000256" key="8">
    <source>
        <dbReference type="SAM" id="Phobius"/>
    </source>
</evidence>
<proteinExistence type="inferred from homology"/>
<keyword evidence="5 8" id="KW-1133">Transmembrane helix</keyword>
<keyword evidence="4 8" id="KW-0812">Transmembrane</keyword>
<evidence type="ECO:0000256" key="5">
    <source>
        <dbReference type="ARBA" id="ARBA00022989"/>
    </source>
</evidence>
<evidence type="ECO:0000256" key="7">
    <source>
        <dbReference type="SAM" id="MobiDB-lite"/>
    </source>
</evidence>
<protein>
    <recommendedName>
        <fullName evidence="3">Small integral membrane protein 8</fullName>
    </recommendedName>
</protein>
<dbReference type="Pfam" id="PF14937">
    <property type="entry name" value="DUF4500"/>
    <property type="match status" value="1"/>
</dbReference>
<reference evidence="9" key="1">
    <citation type="submission" date="2022-07" db="EMBL/GenBank/DDBJ databases">
        <title>Phylogenomic reconstructions and comparative analyses of Kickxellomycotina fungi.</title>
        <authorList>
            <person name="Reynolds N.K."/>
            <person name="Stajich J.E."/>
            <person name="Barry K."/>
            <person name="Grigoriev I.V."/>
            <person name="Crous P."/>
            <person name="Smith M.E."/>
        </authorList>
    </citation>
    <scope>NUCLEOTIDE SEQUENCE</scope>
    <source>
        <strain evidence="9">NBRC 100468</strain>
    </source>
</reference>
<accession>A0A9W8A7T9</accession>
<name>A0A9W8A7T9_9FUNG</name>
<evidence type="ECO:0000256" key="4">
    <source>
        <dbReference type="ARBA" id="ARBA00022692"/>
    </source>
</evidence>
<feature type="transmembrane region" description="Helical" evidence="8">
    <location>
        <begin position="33"/>
        <end position="50"/>
    </location>
</feature>
<keyword evidence="10" id="KW-1185">Reference proteome</keyword>
<dbReference type="InterPro" id="IPR026686">
    <property type="entry name" value="UPF0708"/>
</dbReference>
<evidence type="ECO:0000256" key="2">
    <source>
        <dbReference type="ARBA" id="ARBA00009328"/>
    </source>
</evidence>
<gene>
    <name evidence="9" type="ORF">H4219_001002</name>
</gene>
<dbReference type="OrthoDB" id="1880105at2759"/>
<evidence type="ECO:0000256" key="1">
    <source>
        <dbReference type="ARBA" id="ARBA00004167"/>
    </source>
</evidence>
<dbReference type="PANTHER" id="PTHR14274:SF1">
    <property type="entry name" value="SMALL INTEGRAL MEMBRANE PROTEIN 8"/>
    <property type="match status" value="1"/>
</dbReference>
<evidence type="ECO:0000313" key="9">
    <source>
        <dbReference type="EMBL" id="KAJ1920949.1"/>
    </source>
</evidence>
<dbReference type="AlphaFoldDB" id="A0A9W8A7T9"/>
<dbReference type="PANTHER" id="PTHR14274">
    <property type="entry name" value="SMALL INTEGRAL MEMBRANE PROTEIN 8"/>
    <property type="match status" value="1"/>
</dbReference>
<evidence type="ECO:0000256" key="3">
    <source>
        <dbReference type="ARBA" id="ARBA00014451"/>
    </source>
</evidence>
<comment type="caution">
    <text evidence="9">The sequence shown here is derived from an EMBL/GenBank/DDBJ whole genome shotgun (WGS) entry which is preliminary data.</text>
</comment>
<comment type="similarity">
    <text evidence="2">Belongs to the SMIM8 family.</text>
</comment>
<dbReference type="EMBL" id="JANBPU010000008">
    <property type="protein sequence ID" value="KAJ1920949.1"/>
    <property type="molecule type" value="Genomic_DNA"/>
</dbReference>
<comment type="subcellular location">
    <subcellularLocation>
        <location evidence="1">Membrane</location>
        <topology evidence="1">Single-pass membrane protein</topology>
    </subcellularLocation>
</comment>
<dbReference type="GO" id="GO:0016020">
    <property type="term" value="C:membrane"/>
    <property type="evidence" value="ECO:0007669"/>
    <property type="project" value="UniProtKB-SubCell"/>
</dbReference>
<evidence type="ECO:0000313" key="10">
    <source>
        <dbReference type="Proteomes" id="UP001150538"/>
    </source>
</evidence>
<evidence type="ECO:0000256" key="6">
    <source>
        <dbReference type="ARBA" id="ARBA00023136"/>
    </source>
</evidence>
<feature type="region of interest" description="Disordered" evidence="7">
    <location>
        <begin position="66"/>
        <end position="95"/>
    </location>
</feature>
<dbReference type="Proteomes" id="UP001150538">
    <property type="component" value="Unassembled WGS sequence"/>
</dbReference>
<sequence>MSNRIPTENSNQIKTTRLFKLLNPELFLKPNKAVMAIGTVAFVGVVGWLFKGEMELRKEIKYDPSRVRTDSNGLGERTLSYQERLESLKNQNNSQ</sequence>
<keyword evidence="6 8" id="KW-0472">Membrane</keyword>